<feature type="domain" description="Rhodopsin" evidence="7">
    <location>
        <begin position="33"/>
        <end position="275"/>
    </location>
</feature>
<evidence type="ECO:0000256" key="2">
    <source>
        <dbReference type="ARBA" id="ARBA00022692"/>
    </source>
</evidence>
<feature type="transmembrane region" description="Helical" evidence="6">
    <location>
        <begin position="217"/>
        <end position="241"/>
    </location>
</feature>
<evidence type="ECO:0000259" key="7">
    <source>
        <dbReference type="Pfam" id="PF20684"/>
    </source>
</evidence>
<dbReference type="InterPro" id="IPR052337">
    <property type="entry name" value="SAT4-like"/>
</dbReference>
<feature type="transmembrane region" description="Helical" evidence="6">
    <location>
        <begin position="184"/>
        <end position="205"/>
    </location>
</feature>
<evidence type="ECO:0000256" key="6">
    <source>
        <dbReference type="SAM" id="Phobius"/>
    </source>
</evidence>
<organism evidence="8 9">
    <name type="scientific">Aspergillus pseudoustus</name>
    <dbReference type="NCBI Taxonomy" id="1810923"/>
    <lineage>
        <taxon>Eukaryota</taxon>
        <taxon>Fungi</taxon>
        <taxon>Dikarya</taxon>
        <taxon>Ascomycota</taxon>
        <taxon>Pezizomycotina</taxon>
        <taxon>Eurotiomycetes</taxon>
        <taxon>Eurotiomycetidae</taxon>
        <taxon>Eurotiales</taxon>
        <taxon>Aspergillaceae</taxon>
        <taxon>Aspergillus</taxon>
        <taxon>Aspergillus subgen. Nidulantes</taxon>
    </lineage>
</organism>
<name>A0ABR4J763_9EURO</name>
<feature type="transmembrane region" description="Helical" evidence="6">
    <location>
        <begin position="50"/>
        <end position="70"/>
    </location>
</feature>
<evidence type="ECO:0000313" key="8">
    <source>
        <dbReference type="EMBL" id="KAL2835868.1"/>
    </source>
</evidence>
<protein>
    <recommendedName>
        <fullName evidence="7">Rhodopsin domain-containing protein</fullName>
    </recommendedName>
</protein>
<keyword evidence="3 6" id="KW-1133">Transmembrane helix</keyword>
<comment type="similarity">
    <text evidence="5">Belongs to the SAT4 family.</text>
</comment>
<feature type="transmembrane region" description="Helical" evidence="6">
    <location>
        <begin position="253"/>
        <end position="271"/>
    </location>
</feature>
<evidence type="ECO:0000313" key="9">
    <source>
        <dbReference type="Proteomes" id="UP001610446"/>
    </source>
</evidence>
<dbReference type="PANTHER" id="PTHR33048:SF47">
    <property type="entry name" value="INTEGRAL MEMBRANE PROTEIN-RELATED"/>
    <property type="match status" value="1"/>
</dbReference>
<evidence type="ECO:0000256" key="3">
    <source>
        <dbReference type="ARBA" id="ARBA00022989"/>
    </source>
</evidence>
<evidence type="ECO:0000256" key="1">
    <source>
        <dbReference type="ARBA" id="ARBA00004141"/>
    </source>
</evidence>
<keyword evidence="2 6" id="KW-0812">Transmembrane</keyword>
<evidence type="ECO:0000256" key="4">
    <source>
        <dbReference type="ARBA" id="ARBA00023136"/>
    </source>
</evidence>
<dbReference type="Pfam" id="PF20684">
    <property type="entry name" value="Fung_rhodopsin"/>
    <property type="match status" value="1"/>
</dbReference>
<dbReference type="Proteomes" id="UP001610446">
    <property type="component" value="Unassembled WGS sequence"/>
</dbReference>
<comment type="subcellular location">
    <subcellularLocation>
        <location evidence="1">Membrane</location>
        <topology evidence="1">Multi-pass membrane protein</topology>
    </subcellularLocation>
</comment>
<keyword evidence="9" id="KW-1185">Reference proteome</keyword>
<evidence type="ECO:0000256" key="5">
    <source>
        <dbReference type="ARBA" id="ARBA00038359"/>
    </source>
</evidence>
<keyword evidence="4 6" id="KW-0472">Membrane</keyword>
<gene>
    <name evidence="8" type="ORF">BJY01DRAFT_252307</name>
</gene>
<feature type="transmembrane region" description="Helical" evidence="6">
    <location>
        <begin position="136"/>
        <end position="164"/>
    </location>
</feature>
<proteinExistence type="inferred from homology"/>
<dbReference type="PANTHER" id="PTHR33048">
    <property type="entry name" value="PTH11-LIKE INTEGRAL MEMBRANE PROTEIN (AFU_ORTHOLOGUE AFUA_5G11245)"/>
    <property type="match status" value="1"/>
</dbReference>
<comment type="caution">
    <text evidence="8">The sequence shown here is derived from an EMBL/GenBank/DDBJ whole genome shotgun (WGS) entry which is preliminary data.</text>
</comment>
<sequence>MSAELPVFRITRDAFTISTSVLFGLASVSVVTRTVIRISQRRLRFAIDDVLVFVAYGFLLSTFVIIYVKVINPMYWRPSPGLQGLELASIIMRTTYRLHVWTFVSMTTATCSLGAVKFSFLWFFKKMIDRIRAWEIYWWAVTLYTLATLLYGVTIPFTGCPFFYDPRIVECSAGSRKKLILTQAIVYYALDIISDILILAIPVRIIRKIRVRPSQKVALSLSLCLTVIIIALGIVRLAGLIYNGAVDSIWSAYWQFVITEVGVILAAAVAFRSFFVARNKPLVPAFSANGRQKVNGRLKMSTAGRSWYRSQGGSLGSGIDVEEVELTSYSCTSNSTDVDSQYRGADALMQAGPVGQTASLSRASVRSLHSAHVV</sequence>
<feature type="transmembrane region" description="Helical" evidence="6">
    <location>
        <begin position="15"/>
        <end position="38"/>
    </location>
</feature>
<dbReference type="EMBL" id="JBFXLU010000191">
    <property type="protein sequence ID" value="KAL2835868.1"/>
    <property type="molecule type" value="Genomic_DNA"/>
</dbReference>
<dbReference type="InterPro" id="IPR049326">
    <property type="entry name" value="Rhodopsin_dom_fungi"/>
</dbReference>
<feature type="transmembrane region" description="Helical" evidence="6">
    <location>
        <begin position="100"/>
        <end position="124"/>
    </location>
</feature>
<accession>A0ABR4J763</accession>
<reference evidence="8 9" key="1">
    <citation type="submission" date="2024-07" db="EMBL/GenBank/DDBJ databases">
        <title>Section-level genome sequencing and comparative genomics of Aspergillus sections Usti and Cavernicolus.</title>
        <authorList>
            <consortium name="Lawrence Berkeley National Laboratory"/>
            <person name="Nybo J.L."/>
            <person name="Vesth T.C."/>
            <person name="Theobald S."/>
            <person name="Frisvad J.C."/>
            <person name="Larsen T.O."/>
            <person name="Kjaerboelling I."/>
            <person name="Rothschild-Mancinelli K."/>
            <person name="Lyhne E.K."/>
            <person name="Kogle M.E."/>
            <person name="Barry K."/>
            <person name="Clum A."/>
            <person name="Na H."/>
            <person name="Ledsgaard L."/>
            <person name="Lin J."/>
            <person name="Lipzen A."/>
            <person name="Kuo A."/>
            <person name="Riley R."/>
            <person name="Mondo S."/>
            <person name="Labutti K."/>
            <person name="Haridas S."/>
            <person name="Pangalinan J."/>
            <person name="Salamov A.A."/>
            <person name="Simmons B.A."/>
            <person name="Magnuson J.K."/>
            <person name="Chen J."/>
            <person name="Drula E."/>
            <person name="Henrissat B."/>
            <person name="Wiebenga A."/>
            <person name="Lubbers R.J."/>
            <person name="Gomes A.C."/>
            <person name="Makela M.R."/>
            <person name="Stajich J."/>
            <person name="Grigoriev I.V."/>
            <person name="Mortensen U.H."/>
            <person name="De Vries R.P."/>
            <person name="Baker S.E."/>
            <person name="Andersen M.R."/>
        </authorList>
    </citation>
    <scope>NUCLEOTIDE SEQUENCE [LARGE SCALE GENOMIC DNA]</scope>
    <source>
        <strain evidence="8 9">CBS 123904</strain>
    </source>
</reference>